<evidence type="ECO:0000313" key="3">
    <source>
        <dbReference type="Proteomes" id="UP000030106"/>
    </source>
</evidence>
<evidence type="ECO:0000256" key="1">
    <source>
        <dbReference type="SAM" id="MobiDB-lite"/>
    </source>
</evidence>
<comment type="caution">
    <text evidence="2">The sequence shown here is derived from an EMBL/GenBank/DDBJ whole genome shotgun (WGS) entry which is preliminary data.</text>
</comment>
<feature type="compositionally biased region" description="Basic and acidic residues" evidence="1">
    <location>
        <begin position="54"/>
        <end position="73"/>
    </location>
</feature>
<name>A0A0A2VKH5_BEABA</name>
<evidence type="ECO:0000313" key="2">
    <source>
        <dbReference type="EMBL" id="KGQ06625.1"/>
    </source>
</evidence>
<gene>
    <name evidence="2" type="ORF">BBAD15_g8055</name>
</gene>
<sequence length="153" mass="17099">MTRNERRRRHAANRQRRVEQVRNNGRLACRPEHVPVLGANRRDKQVHAQHLKRRDAQQQRKDGRPHLRRDRPPVQEAPDAVALLQRRLLQPAVDALADAARNVLDALQLVAPVLGAVAAHAQQRLRVHRGVVVGGVHVGGVAARLGHFALQLG</sequence>
<proteinExistence type="predicted"/>
<dbReference type="EMBL" id="ANFO01000790">
    <property type="protein sequence ID" value="KGQ06625.1"/>
    <property type="molecule type" value="Genomic_DNA"/>
</dbReference>
<feature type="region of interest" description="Disordered" evidence="1">
    <location>
        <begin position="36"/>
        <end position="75"/>
    </location>
</feature>
<dbReference type="HOGENOM" id="CLU_1712940_0_0_1"/>
<reference evidence="2 3" key="1">
    <citation type="submission" date="2012-10" db="EMBL/GenBank/DDBJ databases">
        <title>Genome sequencing and analysis of entomopathogenic fungi Beauveria bassiana D1-5.</title>
        <authorList>
            <person name="Li Q."/>
            <person name="Wang L."/>
            <person name="Zhang Z."/>
            <person name="Wang Q."/>
            <person name="Ren J."/>
            <person name="Wang M."/>
            <person name="Xu W."/>
            <person name="Wang J."/>
            <person name="Lu Y."/>
            <person name="Du Q."/>
            <person name="Sun Z."/>
        </authorList>
    </citation>
    <scope>NUCLEOTIDE SEQUENCE [LARGE SCALE GENOMIC DNA]</scope>
    <source>
        <strain evidence="2 3">D1-5</strain>
    </source>
</reference>
<dbReference type="AlphaFoldDB" id="A0A0A2VKH5"/>
<dbReference type="Proteomes" id="UP000030106">
    <property type="component" value="Unassembled WGS sequence"/>
</dbReference>
<organism evidence="2 3">
    <name type="scientific">Beauveria bassiana D1-5</name>
    <dbReference type="NCBI Taxonomy" id="1245745"/>
    <lineage>
        <taxon>Eukaryota</taxon>
        <taxon>Fungi</taxon>
        <taxon>Dikarya</taxon>
        <taxon>Ascomycota</taxon>
        <taxon>Pezizomycotina</taxon>
        <taxon>Sordariomycetes</taxon>
        <taxon>Hypocreomycetidae</taxon>
        <taxon>Hypocreales</taxon>
        <taxon>Cordycipitaceae</taxon>
        <taxon>Beauveria</taxon>
    </lineage>
</organism>
<protein>
    <submittedName>
        <fullName evidence="2">Uncharacterized protein</fullName>
    </submittedName>
</protein>
<accession>A0A0A2VKH5</accession>